<dbReference type="InterPro" id="IPR029058">
    <property type="entry name" value="AB_hydrolase_fold"/>
</dbReference>
<dbReference type="InterPro" id="IPR050309">
    <property type="entry name" value="Type-B_Carboxylest/Lipase"/>
</dbReference>
<organism evidence="6">
    <name type="scientific">Pseudogymnoascus destructans</name>
    <dbReference type="NCBI Taxonomy" id="655981"/>
    <lineage>
        <taxon>Eukaryota</taxon>
        <taxon>Fungi</taxon>
        <taxon>Dikarya</taxon>
        <taxon>Ascomycota</taxon>
        <taxon>Pezizomycotina</taxon>
        <taxon>Leotiomycetes</taxon>
        <taxon>Thelebolales</taxon>
        <taxon>Thelebolaceae</taxon>
        <taxon>Pseudogymnoascus</taxon>
    </lineage>
</organism>
<accession>A0A177AEL7</accession>
<dbReference type="PANTHER" id="PTHR11559">
    <property type="entry name" value="CARBOXYLESTERASE"/>
    <property type="match status" value="1"/>
</dbReference>
<dbReference type="OrthoDB" id="408631at2759"/>
<gene>
    <name evidence="6" type="ORF">VC83_03849</name>
</gene>
<keyword evidence="2 3" id="KW-0378">Hydrolase</keyword>
<evidence type="ECO:0000313" key="6">
    <source>
        <dbReference type="EMBL" id="OAF59623.1"/>
    </source>
</evidence>
<evidence type="ECO:0000256" key="4">
    <source>
        <dbReference type="SAM" id="MobiDB-lite"/>
    </source>
</evidence>
<proteinExistence type="inferred from homology"/>
<feature type="region of interest" description="Disordered" evidence="4">
    <location>
        <begin position="442"/>
        <end position="462"/>
    </location>
</feature>
<name>A0A177AEL7_9PEZI</name>
<evidence type="ECO:0000256" key="3">
    <source>
        <dbReference type="RuleBase" id="RU361235"/>
    </source>
</evidence>
<dbReference type="Gene3D" id="3.40.50.1820">
    <property type="entry name" value="alpha/beta hydrolase"/>
    <property type="match status" value="1"/>
</dbReference>
<dbReference type="SUPFAM" id="SSF53474">
    <property type="entry name" value="alpha/beta-Hydrolases"/>
    <property type="match status" value="1"/>
</dbReference>
<dbReference type="InterPro" id="IPR019826">
    <property type="entry name" value="Carboxylesterase_B_AS"/>
</dbReference>
<dbReference type="Pfam" id="PF00135">
    <property type="entry name" value="COesterase"/>
    <property type="match status" value="1"/>
</dbReference>
<evidence type="ECO:0000256" key="1">
    <source>
        <dbReference type="ARBA" id="ARBA00005964"/>
    </source>
</evidence>
<dbReference type="EMBL" id="KV441393">
    <property type="protein sequence ID" value="OAF59623.1"/>
    <property type="molecule type" value="Genomic_DNA"/>
</dbReference>
<evidence type="ECO:0000256" key="2">
    <source>
        <dbReference type="ARBA" id="ARBA00022801"/>
    </source>
</evidence>
<protein>
    <recommendedName>
        <fullName evidence="3">Carboxylic ester hydrolase</fullName>
        <ecNumber evidence="3">3.1.1.-</ecNumber>
    </recommendedName>
</protein>
<dbReference type="GeneID" id="36286923"/>
<dbReference type="EC" id="3.1.1.-" evidence="3"/>
<dbReference type="GO" id="GO:0016787">
    <property type="term" value="F:hydrolase activity"/>
    <property type="evidence" value="ECO:0007669"/>
    <property type="project" value="UniProtKB-KW"/>
</dbReference>
<dbReference type="RefSeq" id="XP_024324906.1">
    <property type="nucleotide sequence ID" value="XM_024467491.1"/>
</dbReference>
<dbReference type="VEuPathDB" id="FungiDB:GMDG_03356"/>
<dbReference type="AlphaFoldDB" id="A0A177AEL7"/>
<dbReference type="PROSITE" id="PS00122">
    <property type="entry name" value="CARBOXYLESTERASE_B_1"/>
    <property type="match status" value="1"/>
</dbReference>
<dbReference type="ESTHER" id="psed2-l8g603">
    <property type="family name" value="Fungal_carboxylesterase_lipase"/>
</dbReference>
<reference evidence="6" key="1">
    <citation type="submission" date="2016-03" db="EMBL/GenBank/DDBJ databases">
        <title>Updated assembly of Pseudogymnoascus destructans, the fungus causing white-nose syndrome of bats.</title>
        <authorList>
            <person name="Palmer J.M."/>
            <person name="Drees K.P."/>
            <person name="Foster J.T."/>
            <person name="Lindner D.L."/>
        </authorList>
    </citation>
    <scope>NUCLEOTIDE SEQUENCE [LARGE SCALE GENOMIC DNA]</scope>
    <source>
        <strain evidence="6">20631-21</strain>
    </source>
</reference>
<evidence type="ECO:0000259" key="5">
    <source>
        <dbReference type="Pfam" id="PF00135"/>
    </source>
</evidence>
<feature type="domain" description="Carboxylesterase type B" evidence="5">
    <location>
        <begin position="90"/>
        <end position="586"/>
    </location>
</feature>
<comment type="similarity">
    <text evidence="1 3">Belongs to the type-B carboxylesterase/lipase family.</text>
</comment>
<sequence length="630" mass="70360">MRFSKPSFLPFAKSSRKANILAVFRHARRNPRDFVSRLWCPRTIAKSLVFLSGLVVIGTAIAEILLYVRTGKNSRIGTTVINPFIPLARPSVQVYQGIYRGGTAKTGHVFVERFLGIPYAQTTGGYNRFMPPVKMMAGMGTHDARNWGHKCWGGPDGPDQRSADDCLNINIWRTRGVKENQNVPVAVYFHSGSFNFGSGAERDIASFVAWSVDPIIGISVNYRVGALGFLSSNLTAEEGILNLGLKDQAAALEWVQENIRMFGGNKDRVTIWGSSAGAHAVGHHLMKIDVPARFQGAIMESGAPTARAVYPYNHPLHEEQYQKFLELTGTSDIPDESKMTHLRSIDIETIVAASESVFQQYAPSLRWPFQPVIDGPGGMIPCAPLESWKARAYHKVPILTGFNTNEGSMFVDTAADDPKEFDEFFQTLIPNFTEKDMRELNELYPDPSKSPEPESKYTEDRPGVGRQYKRLARAYGDYAYIAPVRHTAHFASALDRPDDADVWMYQFDVNQTVIRGANHGDQGEYVVYSPSVRKLPWSRQGAIGEQMHGYWTSFVISGDVNAVKKGRVKNRSTWAQYGKRGSSAKMVFGEHNNQRAGGKDEGALTENRPDLWGDAEGDFWWARTMLTERI</sequence>
<dbReference type="InterPro" id="IPR002018">
    <property type="entry name" value="CarbesteraseB"/>
</dbReference>
<feature type="compositionally biased region" description="Basic and acidic residues" evidence="4">
    <location>
        <begin position="449"/>
        <end position="462"/>
    </location>
</feature>
<dbReference type="eggNOG" id="KOG1516">
    <property type="taxonomic scope" value="Eukaryota"/>
</dbReference>
<dbReference type="Proteomes" id="UP000077154">
    <property type="component" value="Unassembled WGS sequence"/>
</dbReference>